<accession>A0A9X3BHS3</accession>
<evidence type="ECO:0000313" key="2">
    <source>
        <dbReference type="Proteomes" id="UP001155483"/>
    </source>
</evidence>
<gene>
    <name evidence="1" type="ORF">OCK74_08150</name>
</gene>
<reference evidence="1" key="2">
    <citation type="submission" date="2023-04" db="EMBL/GenBank/DDBJ databases">
        <title>Paracnuella aquatica gen. nov., sp. nov., a member of the family Chitinophagaceae isolated from a hot spring.</title>
        <authorList>
            <person name="Wang C."/>
        </authorList>
    </citation>
    <scope>NUCLEOTIDE SEQUENCE</scope>
    <source>
        <strain evidence="1">LB-8</strain>
    </source>
</reference>
<sequence length="45" mass="5167">MSNGKEAIITSKNERTARKIIALILRRYNKMSGDMTGNSYTIYQK</sequence>
<evidence type="ECO:0000313" key="1">
    <source>
        <dbReference type="EMBL" id="MCU7549083.1"/>
    </source>
</evidence>
<proteinExistence type="predicted"/>
<keyword evidence="2" id="KW-1185">Reference proteome</keyword>
<organism evidence="1 2">
    <name type="scientific">Paraflavisolibacter caeni</name>
    <dbReference type="NCBI Taxonomy" id="2982496"/>
    <lineage>
        <taxon>Bacteria</taxon>
        <taxon>Pseudomonadati</taxon>
        <taxon>Bacteroidota</taxon>
        <taxon>Chitinophagia</taxon>
        <taxon>Chitinophagales</taxon>
        <taxon>Chitinophagaceae</taxon>
        <taxon>Paraflavisolibacter</taxon>
    </lineage>
</organism>
<dbReference type="EMBL" id="JAOTIF010000004">
    <property type="protein sequence ID" value="MCU7549083.1"/>
    <property type="molecule type" value="Genomic_DNA"/>
</dbReference>
<dbReference type="AlphaFoldDB" id="A0A9X3BHS3"/>
<name>A0A9X3BHS3_9BACT</name>
<comment type="caution">
    <text evidence="1">The sequence shown here is derived from an EMBL/GenBank/DDBJ whole genome shotgun (WGS) entry which is preliminary data.</text>
</comment>
<dbReference type="RefSeq" id="WP_279296525.1">
    <property type="nucleotide sequence ID" value="NZ_JAOTIF010000004.1"/>
</dbReference>
<protein>
    <submittedName>
        <fullName evidence="1">Uncharacterized protein</fullName>
    </submittedName>
</protein>
<reference evidence="1" key="1">
    <citation type="submission" date="2022-09" db="EMBL/GenBank/DDBJ databases">
        <authorList>
            <person name="Yuan C."/>
            <person name="Ke Z."/>
        </authorList>
    </citation>
    <scope>NUCLEOTIDE SEQUENCE</scope>
    <source>
        <strain evidence="1">LB-8</strain>
    </source>
</reference>
<dbReference type="Proteomes" id="UP001155483">
    <property type="component" value="Unassembled WGS sequence"/>
</dbReference>